<reference evidence="1" key="1">
    <citation type="journal article" date="2019" name="bioRxiv">
        <title>The Genome of the Zebra Mussel, Dreissena polymorpha: A Resource for Invasive Species Research.</title>
        <authorList>
            <person name="McCartney M.A."/>
            <person name="Auch B."/>
            <person name="Kono T."/>
            <person name="Mallez S."/>
            <person name="Zhang Y."/>
            <person name="Obille A."/>
            <person name="Becker A."/>
            <person name="Abrahante J.E."/>
            <person name="Garbe J."/>
            <person name="Badalamenti J.P."/>
            <person name="Herman A."/>
            <person name="Mangelson H."/>
            <person name="Liachko I."/>
            <person name="Sullivan S."/>
            <person name="Sone E.D."/>
            <person name="Koren S."/>
            <person name="Silverstein K.A.T."/>
            <person name="Beckman K.B."/>
            <person name="Gohl D.M."/>
        </authorList>
    </citation>
    <scope>NUCLEOTIDE SEQUENCE</scope>
    <source>
        <strain evidence="1">Duluth1</strain>
        <tissue evidence="1">Whole animal</tissue>
    </source>
</reference>
<organism evidence="1 2">
    <name type="scientific">Dreissena polymorpha</name>
    <name type="common">Zebra mussel</name>
    <name type="synonym">Mytilus polymorpha</name>
    <dbReference type="NCBI Taxonomy" id="45954"/>
    <lineage>
        <taxon>Eukaryota</taxon>
        <taxon>Metazoa</taxon>
        <taxon>Spiralia</taxon>
        <taxon>Lophotrochozoa</taxon>
        <taxon>Mollusca</taxon>
        <taxon>Bivalvia</taxon>
        <taxon>Autobranchia</taxon>
        <taxon>Heteroconchia</taxon>
        <taxon>Euheterodonta</taxon>
        <taxon>Imparidentia</taxon>
        <taxon>Neoheterodontei</taxon>
        <taxon>Myida</taxon>
        <taxon>Dreissenoidea</taxon>
        <taxon>Dreissenidae</taxon>
        <taxon>Dreissena</taxon>
    </lineage>
</organism>
<reference evidence="1" key="2">
    <citation type="submission" date="2020-11" db="EMBL/GenBank/DDBJ databases">
        <authorList>
            <person name="McCartney M.A."/>
            <person name="Auch B."/>
            <person name="Kono T."/>
            <person name="Mallez S."/>
            <person name="Becker A."/>
            <person name="Gohl D.M."/>
            <person name="Silverstein K.A.T."/>
            <person name="Koren S."/>
            <person name="Bechman K.B."/>
            <person name="Herman A."/>
            <person name="Abrahante J.E."/>
            <person name="Garbe J."/>
        </authorList>
    </citation>
    <scope>NUCLEOTIDE SEQUENCE</scope>
    <source>
        <strain evidence="1">Duluth1</strain>
        <tissue evidence="1">Whole animal</tissue>
    </source>
</reference>
<comment type="caution">
    <text evidence="1">The sequence shown here is derived from an EMBL/GenBank/DDBJ whole genome shotgun (WGS) entry which is preliminary data.</text>
</comment>
<accession>A0A9D4BLF8</accession>
<sequence>MQEHSRHKSLELRLNSSHKNVKKAFSNRNDYSFEHEFFYEILTNIVATTEASIHIAEKKLITEEIHEMYKSSCRSGQTANYLKYASLLVCIHDYEQAVEVLKYIESRITRDMVHLSMISDTKPMSFKISNNLTPLEMFKVFVSNIINYVEFTKHESNCAPSHLIYELHRTAGDDRAGYDGKRMFAVVDAKPFLYYLQNLAHTDDDGKNAAIEKLKCYCISAPEESPFRGRLETAYNLLGHILELENKAQEAWEVYIWSANLAPQKKAAYWHMCRLISDYVAADKALQKMGKYILPCTDSDTKWALSTNTTTVMH</sequence>
<gene>
    <name evidence="1" type="ORF">DPMN_067560</name>
</gene>
<keyword evidence="2" id="KW-1185">Reference proteome</keyword>
<dbReference type="Proteomes" id="UP000828390">
    <property type="component" value="Unassembled WGS sequence"/>
</dbReference>
<dbReference type="AlphaFoldDB" id="A0A9D4BLF8"/>
<proteinExistence type="predicted"/>
<dbReference type="EMBL" id="JAIWYP010000014">
    <property type="protein sequence ID" value="KAH3708121.1"/>
    <property type="molecule type" value="Genomic_DNA"/>
</dbReference>
<name>A0A9D4BLF8_DREPO</name>
<protein>
    <submittedName>
        <fullName evidence="1">Uncharacterized protein</fullName>
    </submittedName>
</protein>
<evidence type="ECO:0000313" key="1">
    <source>
        <dbReference type="EMBL" id="KAH3708121.1"/>
    </source>
</evidence>
<evidence type="ECO:0000313" key="2">
    <source>
        <dbReference type="Proteomes" id="UP000828390"/>
    </source>
</evidence>